<dbReference type="InterPro" id="IPR013078">
    <property type="entry name" value="His_Pase_superF_clade-1"/>
</dbReference>
<comment type="caution">
    <text evidence="4">The sequence shown here is derived from an EMBL/GenBank/DDBJ whole genome shotgun (WGS) entry which is preliminary data.</text>
</comment>
<dbReference type="GO" id="GO:0004331">
    <property type="term" value="F:fructose-2,6-bisphosphate 2-phosphatase activity"/>
    <property type="evidence" value="ECO:0007669"/>
    <property type="project" value="TreeGrafter"/>
</dbReference>
<dbReference type="AlphaFoldDB" id="A0A4R3IE13"/>
<evidence type="ECO:0000313" key="5">
    <source>
        <dbReference type="Proteomes" id="UP000295793"/>
    </source>
</evidence>
<dbReference type="PROSITE" id="PS00175">
    <property type="entry name" value="PG_MUTASE"/>
    <property type="match status" value="1"/>
</dbReference>
<dbReference type="InterPro" id="IPR029033">
    <property type="entry name" value="His_PPase_superfam"/>
</dbReference>
<reference evidence="4 5" key="1">
    <citation type="submission" date="2019-03" db="EMBL/GenBank/DDBJ databases">
        <title>Genomic Encyclopedia of Archaeal and Bacterial Type Strains, Phase II (KMG-II): from individual species to whole genera.</title>
        <authorList>
            <person name="Goeker M."/>
        </authorList>
    </citation>
    <scope>NUCLEOTIDE SEQUENCE [LARGE SCALE GENOMIC DNA]</scope>
    <source>
        <strain evidence="4 5">DSM 15388</strain>
    </source>
</reference>
<evidence type="ECO:0000256" key="1">
    <source>
        <dbReference type="ARBA" id="ARBA00022801"/>
    </source>
</evidence>
<evidence type="ECO:0000256" key="3">
    <source>
        <dbReference type="PIRSR" id="PIRSR613078-2"/>
    </source>
</evidence>
<dbReference type="CDD" id="cd07067">
    <property type="entry name" value="HP_PGM_like"/>
    <property type="match status" value="1"/>
</dbReference>
<dbReference type="EMBL" id="SLZR01000001">
    <property type="protein sequence ID" value="TCS43828.1"/>
    <property type="molecule type" value="Genomic_DNA"/>
</dbReference>
<accession>A0A4R3IE13</accession>
<dbReference type="InterPro" id="IPR051695">
    <property type="entry name" value="Phosphoglycerate_Mutase"/>
</dbReference>
<dbReference type="PIRSF" id="PIRSF000709">
    <property type="entry name" value="6PFK_2-Ptase"/>
    <property type="match status" value="1"/>
</dbReference>
<dbReference type="Proteomes" id="UP000295793">
    <property type="component" value="Unassembled WGS sequence"/>
</dbReference>
<feature type="binding site" evidence="3">
    <location>
        <begin position="8"/>
        <end position="15"/>
    </location>
    <ligand>
        <name>substrate</name>
    </ligand>
</feature>
<name>A0A4R3IE13_9GAMM</name>
<dbReference type="GO" id="GO:0045820">
    <property type="term" value="P:negative regulation of glycolytic process"/>
    <property type="evidence" value="ECO:0007669"/>
    <property type="project" value="TreeGrafter"/>
</dbReference>
<protein>
    <submittedName>
        <fullName evidence="4">Putative phosphoglycerate mutase</fullName>
    </submittedName>
</protein>
<dbReference type="RefSeq" id="WP_132698913.1">
    <property type="nucleotide sequence ID" value="NZ_SLZR01000001.1"/>
</dbReference>
<evidence type="ECO:0000256" key="2">
    <source>
        <dbReference type="PIRSR" id="PIRSR613078-1"/>
    </source>
</evidence>
<dbReference type="PANTHER" id="PTHR46517">
    <property type="entry name" value="FRUCTOSE-2,6-BISPHOSPHATASE TIGAR"/>
    <property type="match status" value="1"/>
</dbReference>
<dbReference type="SMART" id="SM00855">
    <property type="entry name" value="PGAM"/>
    <property type="match status" value="1"/>
</dbReference>
<feature type="binding site" evidence="3">
    <location>
        <position position="58"/>
    </location>
    <ligand>
        <name>substrate</name>
    </ligand>
</feature>
<organism evidence="4 5">
    <name type="scientific">Reinekea marinisedimentorum</name>
    <dbReference type="NCBI Taxonomy" id="230495"/>
    <lineage>
        <taxon>Bacteria</taxon>
        <taxon>Pseudomonadati</taxon>
        <taxon>Pseudomonadota</taxon>
        <taxon>Gammaproteobacteria</taxon>
        <taxon>Oceanospirillales</taxon>
        <taxon>Saccharospirillaceae</taxon>
        <taxon>Reinekea</taxon>
    </lineage>
</organism>
<dbReference type="GO" id="GO:0005829">
    <property type="term" value="C:cytosol"/>
    <property type="evidence" value="ECO:0007669"/>
    <property type="project" value="TreeGrafter"/>
</dbReference>
<feature type="active site" description="Tele-phosphohistidine intermediate" evidence="2">
    <location>
        <position position="9"/>
    </location>
</feature>
<dbReference type="SUPFAM" id="SSF53254">
    <property type="entry name" value="Phosphoglycerate mutase-like"/>
    <property type="match status" value="1"/>
</dbReference>
<dbReference type="Gene3D" id="3.40.50.1240">
    <property type="entry name" value="Phosphoglycerate mutase-like"/>
    <property type="match status" value="1"/>
</dbReference>
<dbReference type="Pfam" id="PF00300">
    <property type="entry name" value="His_Phos_1"/>
    <property type="match status" value="1"/>
</dbReference>
<gene>
    <name evidence="4" type="ORF">BCF53_101171</name>
</gene>
<keyword evidence="5" id="KW-1185">Reference proteome</keyword>
<keyword evidence="1" id="KW-0378">Hydrolase</keyword>
<dbReference type="InterPro" id="IPR001345">
    <property type="entry name" value="PG/BPGM_mutase_AS"/>
</dbReference>
<dbReference type="OrthoDB" id="9781415at2"/>
<feature type="active site" description="Proton donor/acceptor" evidence="2">
    <location>
        <position position="82"/>
    </location>
</feature>
<dbReference type="PANTHER" id="PTHR46517:SF1">
    <property type="entry name" value="FRUCTOSE-2,6-BISPHOSPHATASE TIGAR"/>
    <property type="match status" value="1"/>
</dbReference>
<evidence type="ECO:0000313" key="4">
    <source>
        <dbReference type="EMBL" id="TCS43828.1"/>
    </source>
</evidence>
<sequence>MKKLIIVRHGETDFNRQRLMQGQLDTELNKTGHKQAHCAALALKGEQFDAIWSSPLQRAKATARYIHAHHDCPIEIEPLLTECSFGEFEGRPITELIQAEQQAERSGETFVARGAESKPELVIRAQTLKQKVLQSSAKTLALVCHAGIAKPLIGQFLNHSIEEWFQLPQGNACINTLLIDAEGRVLACQLNETAHCDS</sequence>
<dbReference type="GO" id="GO:0043456">
    <property type="term" value="P:regulation of pentose-phosphate shunt"/>
    <property type="evidence" value="ECO:0007669"/>
    <property type="project" value="TreeGrafter"/>
</dbReference>
<proteinExistence type="predicted"/>